<name>A0A7U7J3Y7_9GAMM</name>
<reference evidence="2 3" key="1">
    <citation type="journal article" date="2014" name="ISME J.">
        <title>Candidatus Competibacter-lineage genomes retrieved from metagenomes reveal functional metabolic diversity.</title>
        <authorList>
            <person name="McIlroy S.J."/>
            <person name="Albertsen M."/>
            <person name="Andresen E.K."/>
            <person name="Saunders A.M."/>
            <person name="Kristiansen R."/>
            <person name="Stokholm-Bjerregaard M."/>
            <person name="Nielsen K.L."/>
            <person name="Nielsen P.H."/>
        </authorList>
    </citation>
    <scope>NUCLEOTIDE SEQUENCE [LARGE SCALE GENOMIC DNA]</scope>
    <source>
        <strain evidence="2 3">Run_B_J11</strain>
    </source>
</reference>
<evidence type="ECO:0008006" key="4">
    <source>
        <dbReference type="Google" id="ProtNLM"/>
    </source>
</evidence>
<organism evidence="2 3">
    <name type="scientific">Candidatus Contendobacter odensis Run_B_J11</name>
    <dbReference type="NCBI Taxonomy" id="1400861"/>
    <lineage>
        <taxon>Bacteria</taxon>
        <taxon>Pseudomonadati</taxon>
        <taxon>Pseudomonadota</taxon>
        <taxon>Gammaproteobacteria</taxon>
        <taxon>Candidatus Competibacteraceae</taxon>
        <taxon>Candidatus Contendibacter</taxon>
    </lineage>
</organism>
<evidence type="ECO:0000256" key="1">
    <source>
        <dbReference type="SAM" id="MobiDB-lite"/>
    </source>
</evidence>
<evidence type="ECO:0000313" key="3">
    <source>
        <dbReference type="Proteomes" id="UP000019184"/>
    </source>
</evidence>
<dbReference type="AlphaFoldDB" id="A0A7U7J3Y7"/>
<sequence>MTLFHPATGQVRVKGVTHSPNTVLHPWFEQELTAIIAALPLLNPGSDAVAHRATWTRWQAGLSTRFTLLETLPPLRLLLILDHLAGHKSAVFVGWLMTHGIMPLYTPLSGSWLNRAESIQRILGDRALAGQHPESPAQLIEGLEAVARGWNAHPTPFVWAGQRALRRQRARERRYILSGSGATSYPPIPNPGVDLNGDKQTV</sequence>
<evidence type="ECO:0000313" key="2">
    <source>
        <dbReference type="EMBL" id="CDH46686.1"/>
    </source>
</evidence>
<protein>
    <recommendedName>
        <fullName evidence="4">Transposase</fullName>
    </recommendedName>
</protein>
<dbReference type="EMBL" id="CBTK010000272">
    <property type="protein sequence ID" value="CDH46686.1"/>
    <property type="molecule type" value="Genomic_DNA"/>
</dbReference>
<dbReference type="RefSeq" id="WP_034435391.1">
    <property type="nucleotide sequence ID" value="NZ_CBTK010000272.1"/>
</dbReference>
<keyword evidence="3" id="KW-1185">Reference proteome</keyword>
<proteinExistence type="predicted"/>
<accession>A0A7U7J3Y7</accession>
<dbReference type="Proteomes" id="UP000019184">
    <property type="component" value="Unassembled WGS sequence"/>
</dbReference>
<comment type="caution">
    <text evidence="2">The sequence shown here is derived from an EMBL/GenBank/DDBJ whole genome shotgun (WGS) entry which is preliminary data.</text>
</comment>
<feature type="region of interest" description="Disordered" evidence="1">
    <location>
        <begin position="181"/>
        <end position="202"/>
    </location>
</feature>
<gene>
    <name evidence="2" type="ORF">BN874_560002</name>
</gene>